<evidence type="ECO:0000313" key="3">
    <source>
        <dbReference type="EMBL" id="MUI61145.1"/>
    </source>
</evidence>
<sequence length="220" mass="24640">MNPLLPLRDAWFFFTRHLTTLVPLCLPWIFLESLLQQQIDEAVGPQQMGAWSLVAGLLFYPLYTAALILFMDARGRDEHEQPRVGQLWSAALRLWPAFALLAALTSLLIVLGLSLLILPGIFVMVKLSFAEFCLVLRGRSPLQALRESFEFTRGRFFLILACSLVILLPVWSLEAWLADSAGDAVVLRVALHTLSGFFQLLLTIVAFRIYSLGPAPRNGM</sequence>
<feature type="transmembrane region" description="Helical" evidence="1">
    <location>
        <begin position="12"/>
        <end position="30"/>
    </location>
</feature>
<dbReference type="RefSeq" id="WP_155681937.1">
    <property type="nucleotide sequence ID" value="NZ_WOAJ01000013.1"/>
</dbReference>
<dbReference type="Pfam" id="PF25231">
    <property type="entry name" value="DUF7847"/>
    <property type="match status" value="1"/>
</dbReference>
<feature type="transmembrane region" description="Helical" evidence="1">
    <location>
        <begin position="50"/>
        <end position="71"/>
    </location>
</feature>
<dbReference type="InterPro" id="IPR057169">
    <property type="entry name" value="DUF7847"/>
</dbReference>
<feature type="transmembrane region" description="Helical" evidence="1">
    <location>
        <begin position="92"/>
        <end position="111"/>
    </location>
</feature>
<accession>A0A6A9K0I8</accession>
<evidence type="ECO:0000256" key="1">
    <source>
        <dbReference type="SAM" id="Phobius"/>
    </source>
</evidence>
<reference evidence="3" key="1">
    <citation type="submission" date="2019-11" db="EMBL/GenBank/DDBJ databases">
        <title>Genomes of ocular Pseudomonas aeruginosa isolates.</title>
        <authorList>
            <person name="Khan M."/>
            <person name="Rice S.A."/>
            <person name="Willcox M.D.P."/>
            <person name="Stapleton F."/>
        </authorList>
    </citation>
    <scope>NUCLEOTIDE SEQUENCE</scope>
    <source>
        <strain evidence="3">PA206</strain>
    </source>
</reference>
<keyword evidence="1" id="KW-0472">Membrane</keyword>
<protein>
    <recommendedName>
        <fullName evidence="2">DUF7847 domain-containing protein</fullName>
    </recommendedName>
</protein>
<evidence type="ECO:0000259" key="2">
    <source>
        <dbReference type="Pfam" id="PF25231"/>
    </source>
</evidence>
<comment type="caution">
    <text evidence="3">The sequence shown here is derived from an EMBL/GenBank/DDBJ whole genome shotgun (WGS) entry which is preliminary data.</text>
</comment>
<feature type="transmembrane region" description="Helical" evidence="1">
    <location>
        <begin position="117"/>
        <end position="136"/>
    </location>
</feature>
<name>A0A6A9K0I8_PSEAI</name>
<dbReference type="EMBL" id="WOAJ01000013">
    <property type="protein sequence ID" value="MUI61145.1"/>
    <property type="molecule type" value="Genomic_DNA"/>
</dbReference>
<dbReference type="AlphaFoldDB" id="A0A6A9K0I8"/>
<keyword evidence="1" id="KW-0812">Transmembrane</keyword>
<feature type="transmembrane region" description="Helical" evidence="1">
    <location>
        <begin position="189"/>
        <end position="210"/>
    </location>
</feature>
<keyword evidence="1" id="KW-1133">Transmembrane helix</keyword>
<organism evidence="3">
    <name type="scientific">Pseudomonas aeruginosa</name>
    <dbReference type="NCBI Taxonomy" id="287"/>
    <lineage>
        <taxon>Bacteria</taxon>
        <taxon>Pseudomonadati</taxon>
        <taxon>Pseudomonadota</taxon>
        <taxon>Gammaproteobacteria</taxon>
        <taxon>Pseudomonadales</taxon>
        <taxon>Pseudomonadaceae</taxon>
        <taxon>Pseudomonas</taxon>
    </lineage>
</organism>
<feature type="transmembrane region" description="Helical" evidence="1">
    <location>
        <begin position="156"/>
        <end position="177"/>
    </location>
</feature>
<gene>
    <name evidence="3" type="ORF">GNQ20_25375</name>
</gene>
<proteinExistence type="predicted"/>
<feature type="domain" description="DUF7847" evidence="2">
    <location>
        <begin position="101"/>
        <end position="168"/>
    </location>
</feature>